<dbReference type="InterPro" id="IPR046335">
    <property type="entry name" value="LacI/GalR-like_sensor"/>
</dbReference>
<dbReference type="SUPFAM" id="SSF53822">
    <property type="entry name" value="Periplasmic binding protein-like I"/>
    <property type="match status" value="1"/>
</dbReference>
<dbReference type="Proteomes" id="UP000000343">
    <property type="component" value="Plasmid pACIX901"/>
</dbReference>
<gene>
    <name evidence="5" type="ordered locus">AciX9_4210</name>
</gene>
<dbReference type="InterPro" id="IPR036390">
    <property type="entry name" value="WH_DNA-bd_sf"/>
</dbReference>
<name>E8X6A4_GRATM</name>
<organism evidence="6">
    <name type="scientific">Granulicella tundricola (strain ATCC BAA-1859 / DSM 23138 / MP5ACTX9)</name>
    <dbReference type="NCBI Taxonomy" id="1198114"/>
    <lineage>
        <taxon>Bacteria</taxon>
        <taxon>Pseudomonadati</taxon>
        <taxon>Acidobacteriota</taxon>
        <taxon>Terriglobia</taxon>
        <taxon>Terriglobales</taxon>
        <taxon>Acidobacteriaceae</taxon>
        <taxon>Granulicella</taxon>
    </lineage>
</organism>
<dbReference type="GO" id="GO:0000976">
    <property type="term" value="F:transcription cis-regulatory region binding"/>
    <property type="evidence" value="ECO:0007669"/>
    <property type="project" value="TreeGrafter"/>
</dbReference>
<keyword evidence="6" id="KW-1185">Reference proteome</keyword>
<keyword evidence="5" id="KW-0614">Plasmid</keyword>
<dbReference type="PANTHER" id="PTHR30146:SF109">
    <property type="entry name" value="HTH-TYPE TRANSCRIPTIONAL REGULATOR GALS"/>
    <property type="match status" value="1"/>
</dbReference>
<dbReference type="Pfam" id="PF00392">
    <property type="entry name" value="GntR"/>
    <property type="match status" value="1"/>
</dbReference>
<dbReference type="InterPro" id="IPR028082">
    <property type="entry name" value="Peripla_BP_I"/>
</dbReference>
<protein>
    <submittedName>
        <fullName evidence="5">Transcriptional regulator, GntR family with LacI sensor</fullName>
    </submittedName>
</protein>
<evidence type="ECO:0000259" key="4">
    <source>
        <dbReference type="PROSITE" id="PS50949"/>
    </source>
</evidence>
<dbReference type="Gene3D" id="3.40.50.2300">
    <property type="match status" value="2"/>
</dbReference>
<dbReference type="EMBL" id="CP002481">
    <property type="protein sequence ID" value="ADW70988.1"/>
    <property type="molecule type" value="Genomic_DNA"/>
</dbReference>
<accession>E8X6A4</accession>
<evidence type="ECO:0000256" key="2">
    <source>
        <dbReference type="ARBA" id="ARBA00023125"/>
    </source>
</evidence>
<proteinExistence type="predicted"/>
<dbReference type="RefSeq" id="WP_013572900.1">
    <property type="nucleotide sequence ID" value="NC_015057.1"/>
</dbReference>
<dbReference type="CDD" id="cd06267">
    <property type="entry name" value="PBP1_LacI_sugar_binding-like"/>
    <property type="match status" value="1"/>
</dbReference>
<geneLocation type="plasmid" evidence="5 6">
    <name>pACIX901</name>
</geneLocation>
<sequence>MSRHRAIYEELLKEIRSGTYQPGDRLPSEAALCERFDASRITVAKAIQTLQQDRLVMRRPGSGTYVERPEQVASMQFGLLIPDLGTTEIFEPICQGLMRSPVAKAHSLTWGHSDPGVQNPEVVADQLCQQYIAQRVAGVFFAPMEYTETSDRANRRIAATLERAGIPVVLLDRCVERYPDRSNFDLVGIDNQRAGHLLTRHMIQAGAKRILFAARRFSASTVEQRIAGYREALLAADRGATFAVVTGDFEDVAFVQKMLQSERPDAIICANDATAARLMQTLLGLGVRVPEEIRMSGVDDVRYARFLPVPLTTIRQDCLEMGTVAMGIMMDRLNRPDHPVRDVLVKSELIVRSSSGMPQSVE</sequence>
<evidence type="ECO:0000313" key="5">
    <source>
        <dbReference type="EMBL" id="ADW70988.1"/>
    </source>
</evidence>
<dbReference type="PANTHER" id="PTHR30146">
    <property type="entry name" value="LACI-RELATED TRANSCRIPTIONAL REPRESSOR"/>
    <property type="match status" value="1"/>
</dbReference>
<evidence type="ECO:0000256" key="1">
    <source>
        <dbReference type="ARBA" id="ARBA00023015"/>
    </source>
</evidence>
<dbReference type="Pfam" id="PF13377">
    <property type="entry name" value="Peripla_BP_3"/>
    <property type="match status" value="1"/>
</dbReference>
<dbReference type="Gene3D" id="1.10.10.10">
    <property type="entry name" value="Winged helix-like DNA-binding domain superfamily/Winged helix DNA-binding domain"/>
    <property type="match status" value="1"/>
</dbReference>
<feature type="domain" description="HTH gntR-type" evidence="4">
    <location>
        <begin position="1"/>
        <end position="69"/>
    </location>
</feature>
<keyword evidence="2" id="KW-0238">DNA-binding</keyword>
<dbReference type="GO" id="GO:0003700">
    <property type="term" value="F:DNA-binding transcription factor activity"/>
    <property type="evidence" value="ECO:0007669"/>
    <property type="project" value="InterPro"/>
</dbReference>
<dbReference type="InterPro" id="IPR036388">
    <property type="entry name" value="WH-like_DNA-bd_sf"/>
</dbReference>
<dbReference type="CDD" id="cd07377">
    <property type="entry name" value="WHTH_GntR"/>
    <property type="match status" value="1"/>
</dbReference>
<keyword evidence="3" id="KW-0804">Transcription</keyword>
<dbReference type="KEGG" id="acm:AciX9_4210"/>
<dbReference type="PROSITE" id="PS50949">
    <property type="entry name" value="HTH_GNTR"/>
    <property type="match status" value="1"/>
</dbReference>
<dbReference type="SUPFAM" id="SSF46785">
    <property type="entry name" value="Winged helix' DNA-binding domain"/>
    <property type="match status" value="1"/>
</dbReference>
<evidence type="ECO:0000313" key="6">
    <source>
        <dbReference type="Proteomes" id="UP000000343"/>
    </source>
</evidence>
<evidence type="ECO:0000256" key="3">
    <source>
        <dbReference type="ARBA" id="ARBA00023163"/>
    </source>
</evidence>
<dbReference type="PRINTS" id="PR00035">
    <property type="entry name" value="HTHGNTR"/>
</dbReference>
<dbReference type="AlphaFoldDB" id="E8X6A4"/>
<dbReference type="OrthoDB" id="9772505at2"/>
<dbReference type="InterPro" id="IPR000524">
    <property type="entry name" value="Tscrpt_reg_HTH_GntR"/>
</dbReference>
<dbReference type="SMART" id="SM00345">
    <property type="entry name" value="HTH_GNTR"/>
    <property type="match status" value="1"/>
</dbReference>
<keyword evidence="1" id="KW-0805">Transcription regulation</keyword>
<dbReference type="HOGENOM" id="CLU_037628_15_0_0"/>
<reference evidence="6" key="1">
    <citation type="submission" date="2011-01" db="EMBL/GenBank/DDBJ databases">
        <title>Complete sequence of plasmid1 of Acidobacterium sp. MP5ACTX9.</title>
        <authorList>
            <consortium name="US DOE Joint Genome Institute"/>
            <person name="Lucas S."/>
            <person name="Copeland A."/>
            <person name="Lapidus A."/>
            <person name="Cheng J.-F."/>
            <person name="Goodwin L."/>
            <person name="Pitluck S."/>
            <person name="Teshima H."/>
            <person name="Detter J.C."/>
            <person name="Han C."/>
            <person name="Tapia R."/>
            <person name="Land M."/>
            <person name="Hauser L."/>
            <person name="Kyrpides N."/>
            <person name="Ivanova N."/>
            <person name="Ovchinnikova G."/>
            <person name="Pagani I."/>
            <person name="Rawat S.R."/>
            <person name="Mannisto M."/>
            <person name="Haggblom M.M."/>
            <person name="Woyke T."/>
        </authorList>
    </citation>
    <scope>NUCLEOTIDE SEQUENCE [LARGE SCALE GENOMIC DNA]</scope>
    <source>
        <strain evidence="6">MP5ACTX9</strain>
        <plasmid evidence="6">Plasmid pACIX901</plasmid>
    </source>
</reference>